<dbReference type="GO" id="GO:0006310">
    <property type="term" value="P:DNA recombination"/>
    <property type="evidence" value="ECO:0007669"/>
    <property type="project" value="UniProtKB-KW"/>
</dbReference>
<keyword evidence="4" id="KW-1185">Reference proteome</keyword>
<dbReference type="AlphaFoldDB" id="A0A6L5X841"/>
<dbReference type="Gene3D" id="1.10.443.10">
    <property type="entry name" value="Intergrase catalytic core"/>
    <property type="match status" value="1"/>
</dbReference>
<dbReference type="Pfam" id="PF00589">
    <property type="entry name" value="Phage_integrase"/>
    <property type="match status" value="1"/>
</dbReference>
<dbReference type="InterPro" id="IPR050090">
    <property type="entry name" value="Tyrosine_recombinase_XerCD"/>
</dbReference>
<dbReference type="Proteomes" id="UP000481852">
    <property type="component" value="Unassembled WGS sequence"/>
</dbReference>
<proteinExistence type="predicted"/>
<feature type="domain" description="Tyr recombinase" evidence="2">
    <location>
        <begin position="193"/>
        <end position="388"/>
    </location>
</feature>
<reference evidence="3 4" key="1">
    <citation type="submission" date="2019-08" db="EMBL/GenBank/DDBJ databases">
        <title>In-depth cultivation of the pig gut microbiome towards novel bacterial diversity and tailored functional studies.</title>
        <authorList>
            <person name="Wylensek D."/>
            <person name="Hitch T.C.A."/>
            <person name="Clavel T."/>
        </authorList>
    </citation>
    <scope>NUCLEOTIDE SEQUENCE [LARGE SCALE GENOMIC DNA]</scope>
    <source>
        <strain evidence="3 4">Oil+RF-744-WCA-WT-11</strain>
    </source>
</reference>
<dbReference type="InterPro" id="IPR011010">
    <property type="entry name" value="DNA_brk_join_enz"/>
</dbReference>
<evidence type="ECO:0000313" key="3">
    <source>
        <dbReference type="EMBL" id="MSS15558.1"/>
    </source>
</evidence>
<dbReference type="PROSITE" id="PS51898">
    <property type="entry name" value="TYR_RECOMBINASE"/>
    <property type="match status" value="1"/>
</dbReference>
<dbReference type="CDD" id="cd01189">
    <property type="entry name" value="INT_ICEBs1_C_like"/>
    <property type="match status" value="1"/>
</dbReference>
<keyword evidence="1" id="KW-0233">DNA recombination</keyword>
<comment type="caution">
    <text evidence="3">The sequence shown here is derived from an EMBL/GenBank/DDBJ whole genome shotgun (WGS) entry which is preliminary data.</text>
</comment>
<accession>A0A6L5X841</accession>
<evidence type="ECO:0000259" key="2">
    <source>
        <dbReference type="PROSITE" id="PS51898"/>
    </source>
</evidence>
<dbReference type="GO" id="GO:0003677">
    <property type="term" value="F:DNA binding"/>
    <property type="evidence" value="ECO:0007669"/>
    <property type="project" value="InterPro"/>
</dbReference>
<name>A0A6L5X841_9FIRM</name>
<sequence length="396" mass="45671">MLSSPNKDDCITLPGVLHPERSVFMWTQKKPSGNICYFERYKDPITGKTRTVTVTLKPTGRKRNDARAARAALDQKIAEAMARSGKPDAVTFKVLCENYCAWQRQTHKEQTAESSKRRTASLRRMIGDDAIVANLTAPYVAKCLHSDDPTTYNERLTRFKALIRWGYQADLIENISWIDKIRRREDKTAREKDYLKYLERDEITKLLDGMSIDIWRLLTEFLILTGMRIGEAIVLEDSDIDLTAGEIRITKTFSLPIHKVSTTKTATSTRTISIQPELEAICRKISADKKRRSLMYGFRTHHFFCDDDGRRISYDAYRIYIERRTEKLIGRKLSPHSLRHTHVALLAEAGVPLETISRRLGHSDGHTTRDVYFHVTKRMEEHDRQLLDGVQILQTS</sequence>
<dbReference type="SUPFAM" id="SSF56349">
    <property type="entry name" value="DNA breaking-rejoining enzymes"/>
    <property type="match status" value="1"/>
</dbReference>
<protein>
    <submittedName>
        <fullName evidence="3">Site-specific integrase</fullName>
    </submittedName>
</protein>
<dbReference type="GO" id="GO:0015074">
    <property type="term" value="P:DNA integration"/>
    <property type="evidence" value="ECO:0007669"/>
    <property type="project" value="InterPro"/>
</dbReference>
<evidence type="ECO:0000256" key="1">
    <source>
        <dbReference type="ARBA" id="ARBA00023172"/>
    </source>
</evidence>
<dbReference type="InterPro" id="IPR002104">
    <property type="entry name" value="Integrase_catalytic"/>
</dbReference>
<gene>
    <name evidence="3" type="ORF">FYJ35_11020</name>
</gene>
<evidence type="ECO:0000313" key="4">
    <source>
        <dbReference type="Proteomes" id="UP000481852"/>
    </source>
</evidence>
<dbReference type="PANTHER" id="PTHR30349">
    <property type="entry name" value="PHAGE INTEGRASE-RELATED"/>
    <property type="match status" value="1"/>
</dbReference>
<dbReference type="PANTHER" id="PTHR30349:SF64">
    <property type="entry name" value="PROPHAGE INTEGRASE INTD-RELATED"/>
    <property type="match status" value="1"/>
</dbReference>
<organism evidence="3 4">
    <name type="scientific">Porcincola intestinalis</name>
    <dbReference type="NCBI Taxonomy" id="2606632"/>
    <lineage>
        <taxon>Bacteria</taxon>
        <taxon>Bacillati</taxon>
        <taxon>Bacillota</taxon>
        <taxon>Clostridia</taxon>
        <taxon>Lachnospirales</taxon>
        <taxon>Lachnospiraceae</taxon>
        <taxon>Porcincola</taxon>
    </lineage>
</organism>
<dbReference type="EMBL" id="VULZ01000013">
    <property type="protein sequence ID" value="MSS15558.1"/>
    <property type="molecule type" value="Genomic_DNA"/>
</dbReference>
<dbReference type="InterPro" id="IPR013762">
    <property type="entry name" value="Integrase-like_cat_sf"/>
</dbReference>